<dbReference type="Gene3D" id="2.30.30.240">
    <property type="entry name" value="PRC-barrel domain"/>
    <property type="match status" value="2"/>
</dbReference>
<dbReference type="InterPro" id="IPR011033">
    <property type="entry name" value="PRC_barrel-like_sf"/>
</dbReference>
<dbReference type="EMBL" id="JAGSOJ010000003">
    <property type="protein sequence ID" value="MCM1990866.1"/>
    <property type="molecule type" value="Genomic_DNA"/>
</dbReference>
<name>A0A9J6P275_9CLOT</name>
<organism evidence="2 3">
    <name type="scientific">Oceanirhabdus seepicola</name>
    <dbReference type="NCBI Taxonomy" id="2828781"/>
    <lineage>
        <taxon>Bacteria</taxon>
        <taxon>Bacillati</taxon>
        <taxon>Bacillota</taxon>
        <taxon>Clostridia</taxon>
        <taxon>Eubacteriales</taxon>
        <taxon>Clostridiaceae</taxon>
        <taxon>Oceanirhabdus</taxon>
    </lineage>
</organism>
<sequence>MYRKYDFMSMEIYNLKGKRLGTVNDICFNFSKNTVVGFTVESAIPFKKNGFIHKNDVIYFNDNMIAKDFGVIEGIPLKNILNMDVYNLDGHIVGIVSDVIIDKELRLVGLVLSGGLLKDIFQGRRIISVKRIILGEENIIYYGKERIMFRNLVHI</sequence>
<dbReference type="AlphaFoldDB" id="A0A9J6P275"/>
<gene>
    <name evidence="2" type="ORF">KDK92_14135</name>
</gene>
<dbReference type="SUPFAM" id="SSF50346">
    <property type="entry name" value="PRC-barrel domain"/>
    <property type="match status" value="2"/>
</dbReference>
<dbReference type="Proteomes" id="UP001056429">
    <property type="component" value="Unassembled WGS sequence"/>
</dbReference>
<reference evidence="2" key="2">
    <citation type="submission" date="2021-04" db="EMBL/GenBank/DDBJ databases">
        <authorList>
            <person name="Dong X."/>
        </authorList>
    </citation>
    <scope>NUCLEOTIDE SEQUENCE</scope>
    <source>
        <strain evidence="2">ZWT</strain>
    </source>
</reference>
<evidence type="ECO:0000313" key="3">
    <source>
        <dbReference type="Proteomes" id="UP001056429"/>
    </source>
</evidence>
<reference evidence="2" key="1">
    <citation type="journal article" date="2021" name="mSystems">
        <title>Bacteria and Archaea Synergistically Convert Glycine Betaine to Biogenic Methane in the Formosa Cold Seep of the South China Sea.</title>
        <authorList>
            <person name="Li L."/>
            <person name="Zhang W."/>
            <person name="Zhang S."/>
            <person name="Song L."/>
            <person name="Sun Q."/>
            <person name="Zhang H."/>
            <person name="Xiang H."/>
            <person name="Dong X."/>
        </authorList>
    </citation>
    <scope>NUCLEOTIDE SEQUENCE</scope>
    <source>
        <strain evidence="2">ZWT</strain>
    </source>
</reference>
<dbReference type="RefSeq" id="WP_250859979.1">
    <property type="nucleotide sequence ID" value="NZ_JAGSOJ010000003.1"/>
</dbReference>
<evidence type="ECO:0000259" key="1">
    <source>
        <dbReference type="Pfam" id="PF05239"/>
    </source>
</evidence>
<dbReference type="Pfam" id="PF05239">
    <property type="entry name" value="PRC"/>
    <property type="match status" value="2"/>
</dbReference>
<dbReference type="InterPro" id="IPR027275">
    <property type="entry name" value="PRC-brl_dom"/>
</dbReference>
<comment type="caution">
    <text evidence="2">The sequence shown here is derived from an EMBL/GenBank/DDBJ whole genome shotgun (WGS) entry which is preliminary data.</text>
</comment>
<accession>A0A9J6P275</accession>
<feature type="domain" description="PRC-barrel" evidence="1">
    <location>
        <begin position="76"/>
        <end position="139"/>
    </location>
</feature>
<proteinExistence type="predicted"/>
<evidence type="ECO:0000313" key="2">
    <source>
        <dbReference type="EMBL" id="MCM1990866.1"/>
    </source>
</evidence>
<keyword evidence="3" id="KW-1185">Reference proteome</keyword>
<feature type="domain" description="PRC-barrel" evidence="1">
    <location>
        <begin position="2"/>
        <end position="65"/>
    </location>
</feature>
<protein>
    <submittedName>
        <fullName evidence="2">PRC-barrel domain-containing protein</fullName>
    </submittedName>
</protein>